<evidence type="ECO:0000313" key="2">
    <source>
        <dbReference type="EMBL" id="AXR05408.1"/>
    </source>
</evidence>
<reference evidence="2 3" key="1">
    <citation type="submission" date="2018-08" db="EMBL/GenBank/DDBJ databases">
        <title>Salinimonas sediminis sp. nov., a piezophilic bacterium isolated from a deep-sea sediment sample from the New Britain Trench.</title>
        <authorList>
            <person name="Cao J."/>
        </authorList>
    </citation>
    <scope>NUCLEOTIDE SEQUENCE [LARGE SCALE GENOMIC DNA]</scope>
    <source>
        <strain evidence="2 3">N102</strain>
    </source>
</reference>
<dbReference type="KEGG" id="salm:D0Y50_02915"/>
<name>A0A346NIQ1_9ALTE</name>
<evidence type="ECO:0000256" key="1">
    <source>
        <dbReference type="SAM" id="SignalP"/>
    </source>
</evidence>
<keyword evidence="1" id="KW-0732">Signal</keyword>
<dbReference type="AlphaFoldDB" id="A0A346NIQ1"/>
<protein>
    <submittedName>
        <fullName evidence="2">PEP-CTERM sorting domain-containing protein</fullName>
    </submittedName>
</protein>
<dbReference type="RefSeq" id="WP_117315414.1">
    <property type="nucleotide sequence ID" value="NZ_CP031769.1"/>
</dbReference>
<gene>
    <name evidence="2" type="ORF">D0Y50_02915</name>
</gene>
<accession>A0A346NIQ1</accession>
<keyword evidence="3" id="KW-1185">Reference proteome</keyword>
<organism evidence="2 3">
    <name type="scientific">Salinimonas sediminis</name>
    <dbReference type="NCBI Taxonomy" id="2303538"/>
    <lineage>
        <taxon>Bacteria</taxon>
        <taxon>Pseudomonadati</taxon>
        <taxon>Pseudomonadota</taxon>
        <taxon>Gammaproteobacteria</taxon>
        <taxon>Alteromonadales</taxon>
        <taxon>Alteromonadaceae</taxon>
        <taxon>Alteromonas/Salinimonas group</taxon>
        <taxon>Salinimonas</taxon>
    </lineage>
</organism>
<evidence type="ECO:0000313" key="3">
    <source>
        <dbReference type="Proteomes" id="UP000262073"/>
    </source>
</evidence>
<sequence length="231" mass="25168">MLLSRTITKKIMSATLLTIGLQGAVNASAIYDEVDDTLRLIDVNQDVVYFTESYTNGVGRYTVTNNVENSAIIGFGVTNFNTTAAIESDNQKGIYEDFGGGNNDITSWYYNAFTLTADNWDTADLGWQIEGTAAQLFGDAETFFTEGENTLNWYSSNDGALYGGLTWDGFVFLGNLPASSLYALVYDETSDSVFMTDAIAPLNATVSNVDEPAMIGMMAILLGLAGYRRKR</sequence>
<proteinExistence type="predicted"/>
<feature type="signal peptide" evidence="1">
    <location>
        <begin position="1"/>
        <end position="27"/>
    </location>
</feature>
<feature type="chain" id="PRO_5017030583" evidence="1">
    <location>
        <begin position="28"/>
        <end position="231"/>
    </location>
</feature>
<dbReference type="OrthoDB" id="6383035at2"/>
<dbReference type="EMBL" id="CP031769">
    <property type="protein sequence ID" value="AXR05408.1"/>
    <property type="molecule type" value="Genomic_DNA"/>
</dbReference>
<dbReference type="Proteomes" id="UP000262073">
    <property type="component" value="Chromosome"/>
</dbReference>